<feature type="domain" description="N-acetyltransferase" evidence="1">
    <location>
        <begin position="10"/>
        <end position="148"/>
    </location>
</feature>
<dbReference type="InterPro" id="IPR000182">
    <property type="entry name" value="GNAT_dom"/>
</dbReference>
<protein>
    <submittedName>
        <fullName evidence="2">RimJ/RimL family protein N-acetyltransferase</fullName>
    </submittedName>
</protein>
<dbReference type="PANTHER" id="PTHR43792:SF1">
    <property type="entry name" value="N-ACETYLTRANSFERASE DOMAIN-CONTAINING PROTEIN"/>
    <property type="match status" value="1"/>
</dbReference>
<dbReference type="InParanoid" id="A0A420WEV8"/>
<proteinExistence type="predicted"/>
<reference evidence="2 3" key="1">
    <citation type="submission" date="2018-10" db="EMBL/GenBank/DDBJ databases">
        <title>Genomic Encyclopedia of Type Strains, Phase IV (KMG-IV): sequencing the most valuable type-strain genomes for metagenomic binning, comparative biology and taxonomic classification.</title>
        <authorList>
            <person name="Goeker M."/>
        </authorList>
    </citation>
    <scope>NUCLEOTIDE SEQUENCE [LARGE SCALE GENOMIC DNA]</scope>
    <source>
        <strain evidence="2 3">DSM 22008</strain>
    </source>
</reference>
<keyword evidence="3" id="KW-1185">Reference proteome</keyword>
<dbReference type="RefSeq" id="WP_121102311.1">
    <property type="nucleotide sequence ID" value="NZ_RBII01000002.1"/>
</dbReference>
<dbReference type="Proteomes" id="UP000282211">
    <property type="component" value="Unassembled WGS sequence"/>
</dbReference>
<dbReference type="InterPro" id="IPR016181">
    <property type="entry name" value="Acyl_CoA_acyltransferase"/>
</dbReference>
<accession>A0A420WEV8</accession>
<comment type="caution">
    <text evidence="2">The sequence shown here is derived from an EMBL/GenBank/DDBJ whole genome shotgun (WGS) entry which is preliminary data.</text>
</comment>
<dbReference type="SUPFAM" id="SSF55729">
    <property type="entry name" value="Acyl-CoA N-acyltransferases (Nat)"/>
    <property type="match status" value="1"/>
</dbReference>
<keyword evidence="2" id="KW-0808">Transferase</keyword>
<dbReference type="InterPro" id="IPR051531">
    <property type="entry name" value="N-acetyltransferase"/>
</dbReference>
<dbReference type="OrthoDB" id="6293260at2"/>
<dbReference type="GO" id="GO:0016747">
    <property type="term" value="F:acyltransferase activity, transferring groups other than amino-acyl groups"/>
    <property type="evidence" value="ECO:0007669"/>
    <property type="project" value="InterPro"/>
</dbReference>
<evidence type="ECO:0000313" key="3">
    <source>
        <dbReference type="Proteomes" id="UP000282211"/>
    </source>
</evidence>
<dbReference type="AlphaFoldDB" id="A0A420WEV8"/>
<sequence>MTQIILETPRLILREIDIDKDINAWHDMMTDEETVRYIGGQTMDRAGAWRQMATVIGHQKVRGYGFWSVIEKSSGEFVGRVGPWFPEGWPEPEIGWTIHRNHTRKGYAKEAGAACVKYVFNTLSWRRVIHVIAEDNVASIKTAEAIGSKFLYSIDHLPPFGDVKCLAYGQVK</sequence>
<gene>
    <name evidence="2" type="ORF">DES40_2321</name>
</gene>
<dbReference type="Pfam" id="PF13302">
    <property type="entry name" value="Acetyltransf_3"/>
    <property type="match status" value="1"/>
</dbReference>
<organism evidence="2 3">
    <name type="scientific">Litorimonas taeanensis</name>
    <dbReference type="NCBI Taxonomy" id="568099"/>
    <lineage>
        <taxon>Bacteria</taxon>
        <taxon>Pseudomonadati</taxon>
        <taxon>Pseudomonadota</taxon>
        <taxon>Alphaproteobacteria</taxon>
        <taxon>Maricaulales</taxon>
        <taxon>Robiginitomaculaceae</taxon>
    </lineage>
</organism>
<evidence type="ECO:0000259" key="1">
    <source>
        <dbReference type="Pfam" id="PF13302"/>
    </source>
</evidence>
<dbReference type="Gene3D" id="3.40.630.30">
    <property type="match status" value="1"/>
</dbReference>
<dbReference type="PANTHER" id="PTHR43792">
    <property type="entry name" value="GNAT FAMILY, PUTATIVE (AFU_ORTHOLOGUE AFUA_3G00765)-RELATED-RELATED"/>
    <property type="match status" value="1"/>
</dbReference>
<dbReference type="EMBL" id="RBII01000002">
    <property type="protein sequence ID" value="RKQ69520.1"/>
    <property type="molecule type" value="Genomic_DNA"/>
</dbReference>
<name>A0A420WEV8_9PROT</name>
<evidence type="ECO:0000313" key="2">
    <source>
        <dbReference type="EMBL" id="RKQ69520.1"/>
    </source>
</evidence>